<dbReference type="Gene3D" id="1.20.1280.290">
    <property type="match status" value="1"/>
</dbReference>
<reference evidence="2 3" key="1">
    <citation type="submission" date="2018-08" db="EMBL/GenBank/DDBJ databases">
        <title>Genomic investigation of the strawberry pathogen Phytophthora fragariae indicates pathogenicity is determined by transcriptional variation in three key races.</title>
        <authorList>
            <person name="Adams T.M."/>
            <person name="Armitage A.D."/>
            <person name="Sobczyk M.K."/>
            <person name="Bates H.J."/>
            <person name="Dunwell J.M."/>
            <person name="Nellist C.F."/>
            <person name="Harrison R.J."/>
        </authorList>
    </citation>
    <scope>NUCLEOTIDE SEQUENCE [LARGE SCALE GENOMIC DNA]</scope>
    <source>
        <strain evidence="2 3">NOV-9</strain>
    </source>
</reference>
<keyword evidence="1" id="KW-1133">Transmembrane helix</keyword>
<feature type="transmembrane region" description="Helical" evidence="1">
    <location>
        <begin position="48"/>
        <end position="69"/>
    </location>
</feature>
<evidence type="ECO:0000313" key="2">
    <source>
        <dbReference type="EMBL" id="KAE8936785.1"/>
    </source>
</evidence>
<dbReference type="InterPro" id="IPR004316">
    <property type="entry name" value="SWEET_rpt"/>
</dbReference>
<dbReference type="EMBL" id="QXGF01000689">
    <property type="protein sequence ID" value="KAE8936785.1"/>
    <property type="molecule type" value="Genomic_DNA"/>
</dbReference>
<gene>
    <name evidence="2" type="ORF">PF009_g13286</name>
</gene>
<organism evidence="2 3">
    <name type="scientific">Phytophthora fragariae</name>
    <dbReference type="NCBI Taxonomy" id="53985"/>
    <lineage>
        <taxon>Eukaryota</taxon>
        <taxon>Sar</taxon>
        <taxon>Stramenopiles</taxon>
        <taxon>Oomycota</taxon>
        <taxon>Peronosporomycetes</taxon>
        <taxon>Peronosporales</taxon>
        <taxon>Peronosporaceae</taxon>
        <taxon>Phytophthora</taxon>
    </lineage>
</organism>
<feature type="transmembrane region" description="Helical" evidence="1">
    <location>
        <begin position="75"/>
        <end position="93"/>
    </location>
</feature>
<evidence type="ECO:0000313" key="3">
    <source>
        <dbReference type="Proteomes" id="UP000429523"/>
    </source>
</evidence>
<dbReference type="GO" id="GO:0016020">
    <property type="term" value="C:membrane"/>
    <property type="evidence" value="ECO:0007669"/>
    <property type="project" value="InterPro"/>
</dbReference>
<keyword evidence="1" id="KW-0472">Membrane</keyword>
<sequence>MSTRITNINCCPADRTITQFAASHSRDSINSAPCPVIATFHIFRRKSVGVASIVPLATLLANSHMWMLYGYVIRNWFPVFWVFLFGDAAGLVYRQRRRNPTDTNIRQTKSCITSPANQI</sequence>
<proteinExistence type="predicted"/>
<dbReference type="FunFam" id="1.20.1280.290:FF:000007">
    <property type="entry name" value="Bidirectional sugar transporter SWEET7"/>
    <property type="match status" value="1"/>
</dbReference>
<comment type="caution">
    <text evidence="2">The sequence shown here is derived from an EMBL/GenBank/DDBJ whole genome shotgun (WGS) entry which is preliminary data.</text>
</comment>
<dbReference type="Pfam" id="PF03083">
    <property type="entry name" value="MtN3_slv"/>
    <property type="match status" value="1"/>
</dbReference>
<keyword evidence="1" id="KW-0812">Transmembrane</keyword>
<dbReference type="Proteomes" id="UP000429523">
    <property type="component" value="Unassembled WGS sequence"/>
</dbReference>
<evidence type="ECO:0000256" key="1">
    <source>
        <dbReference type="SAM" id="Phobius"/>
    </source>
</evidence>
<accession>A0A6A3ETR3</accession>
<name>A0A6A3ETR3_9STRA</name>
<dbReference type="AlphaFoldDB" id="A0A6A3ETR3"/>
<protein>
    <submittedName>
        <fullName evidence="2">Uncharacterized protein</fullName>
    </submittedName>
</protein>